<dbReference type="InterPro" id="IPR038461">
    <property type="entry name" value="Schlafen_AlbA_2_dom_sf"/>
</dbReference>
<accession>A0ABT2SFK0</accession>
<evidence type="ECO:0000313" key="2">
    <source>
        <dbReference type="EMBL" id="MCU6717625.1"/>
    </source>
</evidence>
<keyword evidence="2" id="KW-0067">ATP-binding</keyword>
<dbReference type="Proteomes" id="UP001209666">
    <property type="component" value="Unassembled WGS sequence"/>
</dbReference>
<sequence>MKINNKEFKDWTEGDLQEIVENDAFRENDYLDYKQTFAVLECQDKESKRKKQNEFRHDICSFANAEGGYLIVGVMEEKGIPLVIDGIAISNIDKFELDRRNELSGILPVVPKVDFSFIKLLNGNYVVVIKIYRGVYKPYLYRENEDNYRFYVRRGSRKQAMSYMEIRDDFLHSHLLAEEVKRFRKDRLLSYIEEYPNTPFAIIQVIPAEFVNVDSRILLYNEYKEKNIKFHDIFNGLCYGHIYPNVDGICFPNYGYDNGVYLQLYNNGISELFYKMDIRERNGDKWLWMPGVIEQMKILVEGTKELFVLQEKHIIAYICVTISGCKGVWSDCDFEINYCAQVDRQEINCMPVEILDITDDDMVEQAINTCAMIMNYSVGRKK</sequence>
<reference evidence="2 3" key="1">
    <citation type="journal article" date="2021" name="ISME Commun">
        <title>Automated analysis of genomic sequences facilitates high-throughput and comprehensive description of bacteria.</title>
        <authorList>
            <person name="Hitch T.C.A."/>
        </authorList>
    </citation>
    <scope>NUCLEOTIDE SEQUENCE [LARGE SCALE GENOMIC DNA]</scope>
    <source>
        <strain evidence="2 3">Sanger_19</strain>
    </source>
</reference>
<gene>
    <name evidence="2" type="ORF">OCV43_10090</name>
</gene>
<evidence type="ECO:0000313" key="3">
    <source>
        <dbReference type="Proteomes" id="UP001209666"/>
    </source>
</evidence>
<dbReference type="RefSeq" id="WP_262624014.1">
    <property type="nucleotide sequence ID" value="NZ_JAOQKI010000015.1"/>
</dbReference>
<evidence type="ECO:0000259" key="1">
    <source>
        <dbReference type="Pfam" id="PF04326"/>
    </source>
</evidence>
<dbReference type="PANTHER" id="PTHR30595">
    <property type="entry name" value="GLPR-RELATED TRANSCRIPTIONAL REPRESSOR"/>
    <property type="match status" value="1"/>
</dbReference>
<feature type="domain" description="Schlafen AlbA-2" evidence="1">
    <location>
        <begin position="28"/>
        <end position="162"/>
    </location>
</feature>
<organism evidence="2 3">
    <name type="scientific">Roseburia amylophila</name>
    <dbReference type="NCBI Taxonomy" id="2981794"/>
    <lineage>
        <taxon>Bacteria</taxon>
        <taxon>Bacillati</taxon>
        <taxon>Bacillota</taxon>
        <taxon>Clostridia</taxon>
        <taxon>Lachnospirales</taxon>
        <taxon>Lachnospiraceae</taxon>
        <taxon>Roseburia</taxon>
    </lineage>
</organism>
<comment type="caution">
    <text evidence="2">The sequence shown here is derived from an EMBL/GenBank/DDBJ whole genome shotgun (WGS) entry which is preliminary data.</text>
</comment>
<dbReference type="PANTHER" id="PTHR30595:SF6">
    <property type="entry name" value="SCHLAFEN ALBA-2 DOMAIN-CONTAINING PROTEIN"/>
    <property type="match status" value="1"/>
</dbReference>
<keyword evidence="2" id="KW-0547">Nucleotide-binding</keyword>
<name>A0ABT2SFK0_9FIRM</name>
<dbReference type="Gene3D" id="3.30.950.30">
    <property type="entry name" value="Schlafen, AAA domain"/>
    <property type="match status" value="1"/>
</dbReference>
<keyword evidence="3" id="KW-1185">Reference proteome</keyword>
<dbReference type="InterPro" id="IPR007421">
    <property type="entry name" value="Schlafen_AlbA_2_dom"/>
</dbReference>
<proteinExistence type="predicted"/>
<dbReference type="EMBL" id="JAOQKI010000015">
    <property type="protein sequence ID" value="MCU6717625.1"/>
    <property type="molecule type" value="Genomic_DNA"/>
</dbReference>
<dbReference type="GO" id="GO:0005524">
    <property type="term" value="F:ATP binding"/>
    <property type="evidence" value="ECO:0007669"/>
    <property type="project" value="UniProtKB-KW"/>
</dbReference>
<dbReference type="Pfam" id="PF04326">
    <property type="entry name" value="SLFN_AlbA_2"/>
    <property type="match status" value="1"/>
</dbReference>
<protein>
    <submittedName>
        <fullName evidence="2">ATP-binding protein</fullName>
    </submittedName>
</protein>